<name>A0A6G4X5I8_9ACTN</name>
<evidence type="ECO:0000256" key="2">
    <source>
        <dbReference type="ARBA" id="ARBA00023315"/>
    </source>
</evidence>
<gene>
    <name evidence="4" type="ORF">G5C65_26995</name>
</gene>
<dbReference type="EMBL" id="JAAKZZ010000372">
    <property type="protein sequence ID" value="NGO71931.1"/>
    <property type="molecule type" value="Genomic_DNA"/>
</dbReference>
<dbReference type="AlphaFoldDB" id="A0A6G4X5I8"/>
<keyword evidence="1 4" id="KW-0808">Transferase</keyword>
<dbReference type="Pfam" id="PF00583">
    <property type="entry name" value="Acetyltransf_1"/>
    <property type="match status" value="2"/>
</dbReference>
<dbReference type="PANTHER" id="PTHR43877">
    <property type="entry name" value="AMINOALKYLPHOSPHONATE N-ACETYLTRANSFERASE-RELATED-RELATED"/>
    <property type="match status" value="1"/>
</dbReference>
<dbReference type="InterPro" id="IPR000182">
    <property type="entry name" value="GNAT_dom"/>
</dbReference>
<feature type="domain" description="N-acetyltransferase" evidence="3">
    <location>
        <begin position="1"/>
        <end position="134"/>
    </location>
</feature>
<dbReference type="InterPro" id="IPR016181">
    <property type="entry name" value="Acyl_CoA_acyltransferase"/>
</dbReference>
<proteinExistence type="predicted"/>
<keyword evidence="5" id="KW-1185">Reference proteome</keyword>
<evidence type="ECO:0000313" key="5">
    <source>
        <dbReference type="Proteomes" id="UP000477722"/>
    </source>
</evidence>
<dbReference type="PANTHER" id="PTHR43877:SF2">
    <property type="entry name" value="AMINOALKYLPHOSPHONATE N-ACETYLTRANSFERASE-RELATED"/>
    <property type="match status" value="1"/>
</dbReference>
<evidence type="ECO:0000313" key="4">
    <source>
        <dbReference type="EMBL" id="NGO71931.1"/>
    </source>
</evidence>
<dbReference type="PROSITE" id="PS51186">
    <property type="entry name" value="GNAT"/>
    <property type="match status" value="2"/>
</dbReference>
<dbReference type="RefSeq" id="WP_165301551.1">
    <property type="nucleotide sequence ID" value="NZ_JAAKZZ010000372.1"/>
</dbReference>
<accession>A0A6G4X5I8</accession>
<dbReference type="SUPFAM" id="SSF55729">
    <property type="entry name" value="Acyl-CoA N-acyltransferases (Nat)"/>
    <property type="match status" value="2"/>
</dbReference>
<comment type="caution">
    <text evidence="4">The sequence shown here is derived from an EMBL/GenBank/DDBJ whole genome shotgun (WGS) entry which is preliminary data.</text>
</comment>
<sequence>MTTTLRPSTPETRTPDGGYARAYDICVNSRPIGAVRLSTDERQGPGVGRLAGLVVHERERRRGRGTVAALAAEEVLRGWGCARVETSVPFPEPPDAGAQAAPGLLETLGYRERNRNMVKELREPPALPDGTAVRPMTEEEFPAWWEGGRELFVRSRAEYGDSPERCGQLYDEARRAQLPDGVATRGTALRVLTHRGAEVGTIWVSLSAPGHRADADAWVYDVEVRQDRRGEGHGRSLMLLAERECLAAARGRLGLNVYAYNTRARSLYESLGYREVERYYTKPLV</sequence>
<feature type="domain" description="N-acetyltransferase" evidence="3">
    <location>
        <begin position="131"/>
        <end position="285"/>
    </location>
</feature>
<evidence type="ECO:0000256" key="1">
    <source>
        <dbReference type="ARBA" id="ARBA00022679"/>
    </source>
</evidence>
<protein>
    <submittedName>
        <fullName evidence="4">GNAT family N-acetyltransferase</fullName>
    </submittedName>
</protein>
<reference evidence="4 5" key="1">
    <citation type="submission" date="2020-02" db="EMBL/GenBank/DDBJ databases">
        <title>Whole-genome analyses of novel actinobacteria.</title>
        <authorList>
            <person name="Sahin N."/>
            <person name="Tatar D."/>
        </authorList>
    </citation>
    <scope>NUCLEOTIDE SEQUENCE [LARGE SCALE GENOMIC DNA]</scope>
    <source>
        <strain evidence="4 5">SB3404</strain>
    </source>
</reference>
<dbReference type="CDD" id="cd04301">
    <property type="entry name" value="NAT_SF"/>
    <property type="match status" value="1"/>
</dbReference>
<organism evidence="4 5">
    <name type="scientific">Streptomyces boncukensis</name>
    <dbReference type="NCBI Taxonomy" id="2711219"/>
    <lineage>
        <taxon>Bacteria</taxon>
        <taxon>Bacillati</taxon>
        <taxon>Actinomycetota</taxon>
        <taxon>Actinomycetes</taxon>
        <taxon>Kitasatosporales</taxon>
        <taxon>Streptomycetaceae</taxon>
        <taxon>Streptomyces</taxon>
    </lineage>
</organism>
<dbReference type="Gene3D" id="3.40.630.30">
    <property type="match status" value="2"/>
</dbReference>
<dbReference type="GO" id="GO:0016747">
    <property type="term" value="F:acyltransferase activity, transferring groups other than amino-acyl groups"/>
    <property type="evidence" value="ECO:0007669"/>
    <property type="project" value="InterPro"/>
</dbReference>
<evidence type="ECO:0000259" key="3">
    <source>
        <dbReference type="PROSITE" id="PS51186"/>
    </source>
</evidence>
<dbReference type="Proteomes" id="UP000477722">
    <property type="component" value="Unassembled WGS sequence"/>
</dbReference>
<dbReference type="InterPro" id="IPR050832">
    <property type="entry name" value="Bact_Acetyltransf"/>
</dbReference>
<keyword evidence="2" id="KW-0012">Acyltransferase</keyword>